<evidence type="ECO:0000256" key="1">
    <source>
        <dbReference type="ARBA" id="ARBA00023236"/>
    </source>
</evidence>
<dbReference type="PATRIC" id="fig|698759.3.peg.4311"/>
<dbReference type="PANTHER" id="PTHR32182">
    <property type="entry name" value="DNA REPLICATION AND REPAIR PROTEIN RECF"/>
    <property type="match status" value="1"/>
</dbReference>
<dbReference type="SUPFAM" id="SSF52540">
    <property type="entry name" value="P-loop containing nucleoside triphosphate hydrolases"/>
    <property type="match status" value="1"/>
</dbReference>
<reference evidence="3 4" key="1">
    <citation type="submission" date="2012-11" db="EMBL/GenBank/DDBJ databases">
        <authorList>
            <person name="Huguet-Tapia J.C."/>
            <person name="Durkin A.S."/>
            <person name="Pettis G.S."/>
            <person name="Badger J.H."/>
        </authorList>
    </citation>
    <scope>NUCLEOTIDE SEQUENCE [LARGE SCALE GENOMIC DNA]</scope>
    <source>
        <strain evidence="3 4">91-03</strain>
    </source>
</reference>
<evidence type="ECO:0000259" key="2">
    <source>
        <dbReference type="Pfam" id="PF13304"/>
    </source>
</evidence>
<organism evidence="3 4">
    <name type="scientific">Streptomyces ipomoeae 91-03</name>
    <dbReference type="NCBI Taxonomy" id="698759"/>
    <lineage>
        <taxon>Bacteria</taxon>
        <taxon>Bacillati</taxon>
        <taxon>Actinomycetota</taxon>
        <taxon>Actinomycetes</taxon>
        <taxon>Kitasatosporales</taxon>
        <taxon>Streptomycetaceae</taxon>
        <taxon>Streptomyces</taxon>
    </lineage>
</organism>
<evidence type="ECO:0000313" key="4">
    <source>
        <dbReference type="Proteomes" id="UP000010411"/>
    </source>
</evidence>
<dbReference type="AlphaFoldDB" id="L1KXI9"/>
<accession>L1KXI9</accession>
<dbReference type="RefSeq" id="WP_009316463.1">
    <property type="nucleotide sequence ID" value="NZ_AEJC01000319.1"/>
</dbReference>
<dbReference type="PANTHER" id="PTHR32182:SF22">
    <property type="entry name" value="ATP-DEPENDENT ENDONUCLEASE, OLD FAMILY-RELATED"/>
    <property type="match status" value="1"/>
</dbReference>
<dbReference type="InterPro" id="IPR003959">
    <property type="entry name" value="ATPase_AAA_core"/>
</dbReference>
<comment type="caution">
    <text evidence="3">The sequence shown here is derived from an EMBL/GenBank/DDBJ whole genome shotgun (WGS) entry which is preliminary data.</text>
</comment>
<dbReference type="GO" id="GO:0016887">
    <property type="term" value="F:ATP hydrolysis activity"/>
    <property type="evidence" value="ECO:0007669"/>
    <property type="project" value="InterPro"/>
</dbReference>
<dbReference type="GO" id="GO:0005524">
    <property type="term" value="F:ATP binding"/>
    <property type="evidence" value="ECO:0007669"/>
    <property type="project" value="InterPro"/>
</dbReference>
<keyword evidence="1" id="KW-0227">DNA damage</keyword>
<dbReference type="GO" id="GO:0009432">
    <property type="term" value="P:SOS response"/>
    <property type="evidence" value="ECO:0007669"/>
    <property type="project" value="UniProtKB-KW"/>
</dbReference>
<dbReference type="EMBL" id="AEJC01000319">
    <property type="protein sequence ID" value="EKX65073.1"/>
    <property type="molecule type" value="Genomic_DNA"/>
</dbReference>
<gene>
    <name evidence="3" type="ORF">STRIP9103_04399</name>
</gene>
<dbReference type="Pfam" id="PF13304">
    <property type="entry name" value="AAA_21"/>
    <property type="match status" value="1"/>
</dbReference>
<keyword evidence="4" id="KW-1185">Reference proteome</keyword>
<protein>
    <submittedName>
        <fullName evidence="3">RecF/RecN/SMC N-terminal domain protein</fullName>
    </submittedName>
</protein>
<dbReference type="OrthoDB" id="104167at2"/>
<keyword evidence="1" id="KW-0742">SOS response</keyword>
<dbReference type="InterPro" id="IPR027417">
    <property type="entry name" value="P-loop_NTPase"/>
</dbReference>
<proteinExistence type="predicted"/>
<dbReference type="GO" id="GO:0000731">
    <property type="term" value="P:DNA synthesis involved in DNA repair"/>
    <property type="evidence" value="ECO:0007669"/>
    <property type="project" value="TreeGrafter"/>
</dbReference>
<evidence type="ECO:0000313" key="3">
    <source>
        <dbReference type="EMBL" id="EKX65073.1"/>
    </source>
</evidence>
<dbReference type="GO" id="GO:0006302">
    <property type="term" value="P:double-strand break repair"/>
    <property type="evidence" value="ECO:0007669"/>
    <property type="project" value="TreeGrafter"/>
</dbReference>
<dbReference type="Proteomes" id="UP000010411">
    <property type="component" value="Unassembled WGS sequence"/>
</dbReference>
<name>L1KXI9_9ACTN</name>
<feature type="domain" description="ATPase AAA-type core" evidence="2">
    <location>
        <begin position="23"/>
        <end position="351"/>
    </location>
</feature>
<dbReference type="Gene3D" id="3.40.50.300">
    <property type="entry name" value="P-loop containing nucleotide triphosphate hydrolases"/>
    <property type="match status" value="2"/>
</dbReference>
<sequence length="413" mass="45840">MITRIEIDGFKTFDDFSLDLPPFLVLLGANGSGKSNLLEAVVLLGRLMRDPRSQTLVRYARRGGPRELFRRGPGGDLVDELRLSANVLVRTPNYGPAHVRVDATVSYREAPEPLGIRVQMTPISSEGVKLPRHVADQIDDNVLHLLHRLPHDPDPVKQNEAEREVYNAVSRASAGWRILDPSPEAMRQPADAYDSDPLAEDGRNLGAVLGRLWGGEPERLSDYVSDVAAVLPDIREIDVIRDEDRALWEIWIQHKHEPRMTPRVVSGGTLRMLALLAATHDPTHPGVLMLEEPENGLHPSRVPRLLERLRGRATELAADVKRQDWFQEDEAGSGDGFCQILVTSHSPVVLASLRDEAPHNVAFLDTVTRVGGGQTPTRLTRVRTVAENGERGTYVTPMEVRQYIDPVGYARGA</sequence>